<dbReference type="Gene3D" id="2.70.220.10">
    <property type="entry name" value="Ganglioside GM2 activator"/>
    <property type="match status" value="1"/>
</dbReference>
<dbReference type="SMART" id="SM00697">
    <property type="entry name" value="DM8"/>
    <property type="match status" value="1"/>
</dbReference>
<gene>
    <name evidence="3" type="primary">LOC115632838</name>
</gene>
<dbReference type="PANTHER" id="PTHR20898:SF1">
    <property type="entry name" value="MD-2-RELATED LIPID-RECOGNITION DOMAIN-CONTAINING PROTEIN"/>
    <property type="match status" value="1"/>
</dbReference>
<organism evidence="2 3">
    <name type="scientific">Drosophila lebanonensis</name>
    <name type="common">Fruit fly</name>
    <name type="synonym">Scaptodrosophila lebanonensis</name>
    <dbReference type="NCBI Taxonomy" id="7225"/>
    <lineage>
        <taxon>Eukaryota</taxon>
        <taxon>Metazoa</taxon>
        <taxon>Ecdysozoa</taxon>
        <taxon>Arthropoda</taxon>
        <taxon>Hexapoda</taxon>
        <taxon>Insecta</taxon>
        <taxon>Pterygota</taxon>
        <taxon>Neoptera</taxon>
        <taxon>Endopterygota</taxon>
        <taxon>Diptera</taxon>
        <taxon>Brachycera</taxon>
        <taxon>Muscomorpha</taxon>
        <taxon>Ephydroidea</taxon>
        <taxon>Drosophilidae</taxon>
        <taxon>Scaptodrosophila</taxon>
    </lineage>
</organism>
<accession>A0A6J2UC37</accession>
<dbReference type="RefSeq" id="XP_030385954.1">
    <property type="nucleotide sequence ID" value="XM_030530094.1"/>
</dbReference>
<dbReference type="Proteomes" id="UP000504634">
    <property type="component" value="Unplaced"/>
</dbReference>
<dbReference type="AlphaFoldDB" id="A0A6J2UC37"/>
<evidence type="ECO:0000256" key="1">
    <source>
        <dbReference type="ARBA" id="ARBA00022729"/>
    </source>
</evidence>
<protein>
    <submittedName>
        <fullName evidence="3">Uncharacterized protein LOC115632838</fullName>
    </submittedName>
</protein>
<dbReference type="InterPro" id="IPR010512">
    <property type="entry name" value="DUF1091"/>
</dbReference>
<dbReference type="OrthoDB" id="8186735at2759"/>
<dbReference type="PANTHER" id="PTHR20898">
    <property type="entry name" value="DAEDALUS ON 3-RELATED-RELATED"/>
    <property type="match status" value="1"/>
</dbReference>
<reference evidence="3" key="1">
    <citation type="submission" date="2025-08" db="UniProtKB">
        <authorList>
            <consortium name="RefSeq"/>
        </authorList>
    </citation>
    <scope>IDENTIFICATION</scope>
    <source>
        <strain evidence="3">11010-0011.00</strain>
        <tissue evidence="3">Whole body</tissue>
    </source>
</reference>
<dbReference type="Pfam" id="PF06477">
    <property type="entry name" value="DUF1091"/>
    <property type="match status" value="1"/>
</dbReference>
<dbReference type="InterPro" id="IPR036846">
    <property type="entry name" value="GM2-AP_sf"/>
</dbReference>
<keyword evidence="2" id="KW-1185">Reference proteome</keyword>
<keyword evidence="1" id="KW-0732">Signal</keyword>
<sequence length="193" mass="22019">MRKVLAKICNALILGLLVGLPSSLAWRSFKIIFTRFDYEANANYLDVKIQIQNDSETSLNIVANTYENVDDVYLTAAVAIENDEGNLSELLNRTVNLCKMLKQRNAEPLIRIIYEDLLNHGNIFKECPIQKGSYSVHEYRLDEELLPSYLPETDFVVSIRLKTSKNVMLFSGKLYGRIDKSKGFNNLKMFSLG</sequence>
<dbReference type="SUPFAM" id="SSF63707">
    <property type="entry name" value="Ganglioside M2 (gm2) activator"/>
    <property type="match status" value="1"/>
</dbReference>
<dbReference type="GeneID" id="115632838"/>
<proteinExistence type="predicted"/>
<evidence type="ECO:0000313" key="3">
    <source>
        <dbReference type="RefSeq" id="XP_030385954.1"/>
    </source>
</evidence>
<evidence type="ECO:0000313" key="2">
    <source>
        <dbReference type="Proteomes" id="UP000504634"/>
    </source>
</evidence>
<name>A0A6J2UC37_DROLE</name>